<evidence type="ECO:0000256" key="1">
    <source>
        <dbReference type="ARBA" id="ARBA00006658"/>
    </source>
</evidence>
<dbReference type="Pfam" id="PF04176">
    <property type="entry name" value="TIP41"/>
    <property type="match status" value="1"/>
</dbReference>
<name>A0AAE8N0S7_9PEZI</name>
<keyword evidence="3" id="KW-1185">Reference proteome</keyword>
<dbReference type="AlphaFoldDB" id="A0AAE8N0S7"/>
<sequence>MSKRLGIPVPEMIFGDNLVLLRHAPTGWTLAFNAFDALDAVGKDASNMLQVAYAQEWASSRDNVKEVVNPFDWSYSSTYDGTLAPGSASFAPTERAIPLELLKRRDPILFFDEVVLYESELDDNGISLYSVKVRLHEKRMLLLARLFVRVDNVIVRVRDTRVYVDFETDEVIREYTAREDSFANVKQALRMTGTLPDDLTIALRDPNILAPLIPIVESRLESVNLKR</sequence>
<accession>A0AAE8N0S7</accession>
<dbReference type="InterPro" id="IPR007303">
    <property type="entry name" value="TIP41-like"/>
</dbReference>
<dbReference type="GO" id="GO:0031929">
    <property type="term" value="P:TOR signaling"/>
    <property type="evidence" value="ECO:0007669"/>
    <property type="project" value="TreeGrafter"/>
</dbReference>
<comment type="similarity">
    <text evidence="1">Belongs to the TIP41 family.</text>
</comment>
<protein>
    <submittedName>
        <fullName evidence="2">Related to TIP41 - negatively regulates the TOR signaling pathway</fullName>
    </submittedName>
</protein>
<organism evidence="2 3">
    <name type="scientific">Cephalotrichum gorgonifer</name>
    <dbReference type="NCBI Taxonomy" id="2041049"/>
    <lineage>
        <taxon>Eukaryota</taxon>
        <taxon>Fungi</taxon>
        <taxon>Dikarya</taxon>
        <taxon>Ascomycota</taxon>
        <taxon>Pezizomycotina</taxon>
        <taxon>Sordariomycetes</taxon>
        <taxon>Hypocreomycetidae</taxon>
        <taxon>Microascales</taxon>
        <taxon>Microascaceae</taxon>
        <taxon>Cephalotrichum</taxon>
    </lineage>
</organism>
<dbReference type="PANTHER" id="PTHR21021:SF16">
    <property type="entry name" value="TIP41-LIKE PROTEIN"/>
    <property type="match status" value="1"/>
</dbReference>
<reference evidence="2" key="1">
    <citation type="submission" date="2018-03" db="EMBL/GenBank/DDBJ databases">
        <authorList>
            <person name="Guldener U."/>
        </authorList>
    </citation>
    <scope>NUCLEOTIDE SEQUENCE</scope>
</reference>
<comment type="caution">
    <text evidence="2">The sequence shown here is derived from an EMBL/GenBank/DDBJ whole genome shotgun (WGS) entry which is preliminary data.</text>
</comment>
<dbReference type="InterPro" id="IPR051330">
    <property type="entry name" value="Phosphatase_reg/MetRdx"/>
</dbReference>
<dbReference type="GO" id="GO:0005829">
    <property type="term" value="C:cytosol"/>
    <property type="evidence" value="ECO:0007669"/>
    <property type="project" value="TreeGrafter"/>
</dbReference>
<dbReference type="EMBL" id="ONZQ02000007">
    <property type="protein sequence ID" value="SPO02800.1"/>
    <property type="molecule type" value="Genomic_DNA"/>
</dbReference>
<dbReference type="Proteomes" id="UP001187682">
    <property type="component" value="Unassembled WGS sequence"/>
</dbReference>
<evidence type="ECO:0000313" key="2">
    <source>
        <dbReference type="EMBL" id="SPO02800.1"/>
    </source>
</evidence>
<dbReference type="PANTHER" id="PTHR21021">
    <property type="entry name" value="GAF/PUTATIVE CYTOSKELETAL PROTEIN"/>
    <property type="match status" value="1"/>
</dbReference>
<evidence type="ECO:0000313" key="3">
    <source>
        <dbReference type="Proteomes" id="UP001187682"/>
    </source>
</evidence>
<proteinExistence type="inferred from homology"/>
<gene>
    <name evidence="2" type="ORF">DNG_05475</name>
</gene>